<organism evidence="11 12">
    <name type="scientific">Xenopus laevis</name>
    <name type="common">African clawed frog</name>
    <dbReference type="NCBI Taxonomy" id="8355"/>
    <lineage>
        <taxon>Eukaryota</taxon>
        <taxon>Metazoa</taxon>
        <taxon>Chordata</taxon>
        <taxon>Craniata</taxon>
        <taxon>Vertebrata</taxon>
        <taxon>Euteleostomi</taxon>
        <taxon>Amphibia</taxon>
        <taxon>Batrachia</taxon>
        <taxon>Anura</taxon>
        <taxon>Pipoidea</taxon>
        <taxon>Pipidae</taxon>
        <taxon>Xenopodinae</taxon>
        <taxon>Xenopus</taxon>
        <taxon>Xenopus</taxon>
    </lineage>
</organism>
<evidence type="ECO:0000256" key="3">
    <source>
        <dbReference type="ARBA" id="ARBA00022782"/>
    </source>
</evidence>
<evidence type="ECO:0000256" key="5">
    <source>
        <dbReference type="ARBA" id="ARBA00023015"/>
    </source>
</evidence>
<keyword evidence="3" id="KW-0221">Differentiation</keyword>
<keyword evidence="2" id="KW-0217">Developmental protein</keyword>
<dbReference type="PANTHER" id="PTHR15402">
    <property type="entry name" value="TRANSCRIPTION FACTOR-LIKE 5 PROTEIN"/>
    <property type="match status" value="1"/>
</dbReference>
<sequence length="455" mass="50791">IRPLPSFIKKLTNETGDGNITVKVNNLFNIMAMSDSDYRQLQQISCSHMEGPGIQGPLEVKLNPAFFPQYQSENLTNQYRYKDGSQCGHHETCQELSVAQSDSQEPEMMVLTNCNNGNSAEKTPCNTNRSSSRAKAIAGPRAANKENEILMPMSAGRSKSAVCVRLEERFSSLTNEMPWGQGPHKPDSPMRNLVTLIRHVQQPPGAQEQVLKPTATSGCHPEFPASVCLSVGGICTLEQAKTSGNSCPLLEAARHQEISLPRAFSFCYQQEAESAEQTQGGGSRNFPEQDCPKLGDASCRRRTGKRSHAHQWEHKAERKALRELQNAQDPCDPEETETTSWSATQARASEQELGYQQGGLSQRREKHNRMERDRRRRIRVCCDELNLLVPFCNGDTDKATTLQWTTAFLRYLQEKHGDALKAEFESEFSSRTGGRVAVPDTLQKNIRHSSLLAIK</sequence>
<evidence type="ECO:0000256" key="6">
    <source>
        <dbReference type="ARBA" id="ARBA00023125"/>
    </source>
</evidence>
<dbReference type="Proteomes" id="UP000186698">
    <property type="component" value="Chromosome 9_10S"/>
</dbReference>
<dbReference type="InterPro" id="IPR039583">
    <property type="entry name" value="TCFL5/SOLH1/2"/>
</dbReference>
<dbReference type="RefSeq" id="XP_041435019.1">
    <property type="nucleotide sequence ID" value="XM_041579085.1"/>
</dbReference>
<dbReference type="CDD" id="cd18909">
    <property type="entry name" value="bHLH_TCFL5"/>
    <property type="match status" value="1"/>
</dbReference>
<feature type="compositionally biased region" description="Polar residues" evidence="9">
    <location>
        <begin position="121"/>
        <end position="133"/>
    </location>
</feature>
<keyword evidence="4" id="KW-0744">Spermatogenesis</keyword>
<dbReference type="FunFam" id="4.10.280.10:FF:000057">
    <property type="entry name" value="transcription factor-like 5 protein-like"/>
    <property type="match status" value="1"/>
</dbReference>
<evidence type="ECO:0000256" key="7">
    <source>
        <dbReference type="ARBA" id="ARBA00023163"/>
    </source>
</evidence>
<evidence type="ECO:0000256" key="8">
    <source>
        <dbReference type="ARBA" id="ARBA00023242"/>
    </source>
</evidence>
<dbReference type="SMART" id="SM00353">
    <property type="entry name" value="HLH"/>
    <property type="match status" value="1"/>
</dbReference>
<accession>A0A8J1M005</accession>
<dbReference type="GO" id="GO:0030154">
    <property type="term" value="P:cell differentiation"/>
    <property type="evidence" value="ECO:0007669"/>
    <property type="project" value="UniProtKB-KW"/>
</dbReference>
<keyword evidence="11" id="KW-1185">Reference proteome</keyword>
<dbReference type="KEGG" id="xla:121399147"/>
<dbReference type="GO" id="GO:0005634">
    <property type="term" value="C:nucleus"/>
    <property type="evidence" value="ECO:0000318"/>
    <property type="project" value="GO_Central"/>
</dbReference>
<proteinExistence type="predicted"/>
<dbReference type="AlphaFoldDB" id="A0A8J1M005"/>
<feature type="non-terminal residue" evidence="12">
    <location>
        <position position="1"/>
    </location>
</feature>
<evidence type="ECO:0000256" key="9">
    <source>
        <dbReference type="SAM" id="MobiDB-lite"/>
    </source>
</evidence>
<evidence type="ECO:0000256" key="2">
    <source>
        <dbReference type="ARBA" id="ARBA00022473"/>
    </source>
</evidence>
<dbReference type="GO" id="GO:0000981">
    <property type="term" value="F:DNA-binding transcription factor activity, RNA polymerase II-specific"/>
    <property type="evidence" value="ECO:0000318"/>
    <property type="project" value="GO_Central"/>
</dbReference>
<keyword evidence="5" id="KW-0805">Transcription regulation</keyword>
<evidence type="ECO:0000259" key="10">
    <source>
        <dbReference type="PROSITE" id="PS50888"/>
    </source>
</evidence>
<dbReference type="GeneID" id="121399147"/>
<keyword evidence="6" id="KW-0238">DNA-binding</keyword>
<dbReference type="PROSITE" id="PS50888">
    <property type="entry name" value="BHLH"/>
    <property type="match status" value="1"/>
</dbReference>
<dbReference type="SUPFAM" id="SSF47459">
    <property type="entry name" value="HLH, helix-loop-helix DNA-binding domain"/>
    <property type="match status" value="1"/>
</dbReference>
<evidence type="ECO:0000313" key="11">
    <source>
        <dbReference type="Proteomes" id="UP000186698"/>
    </source>
</evidence>
<keyword evidence="7" id="KW-0804">Transcription</keyword>
<dbReference type="Gene3D" id="4.10.280.10">
    <property type="entry name" value="Helix-loop-helix DNA-binding domain"/>
    <property type="match status" value="1"/>
</dbReference>
<feature type="region of interest" description="Disordered" evidence="9">
    <location>
        <begin position="352"/>
        <end position="371"/>
    </location>
</feature>
<dbReference type="GO" id="GO:0000978">
    <property type="term" value="F:RNA polymerase II cis-regulatory region sequence-specific DNA binding"/>
    <property type="evidence" value="ECO:0000318"/>
    <property type="project" value="GO_Central"/>
</dbReference>
<dbReference type="InterPro" id="IPR036638">
    <property type="entry name" value="HLH_DNA-bd_sf"/>
</dbReference>
<dbReference type="OrthoDB" id="9946078at2759"/>
<feature type="domain" description="BHLH" evidence="10">
    <location>
        <begin position="362"/>
        <end position="412"/>
    </location>
</feature>
<dbReference type="CTD" id="121399147"/>
<dbReference type="GO" id="GO:0007283">
    <property type="term" value="P:spermatogenesis"/>
    <property type="evidence" value="ECO:0007669"/>
    <property type="project" value="UniProtKB-KW"/>
</dbReference>
<keyword evidence="8" id="KW-0539">Nucleus</keyword>
<comment type="subcellular location">
    <subcellularLocation>
        <location evidence="1">Nucleus</location>
    </subcellularLocation>
</comment>
<dbReference type="Pfam" id="PF00010">
    <property type="entry name" value="HLH"/>
    <property type="match status" value="1"/>
</dbReference>
<protein>
    <submittedName>
        <fullName evidence="12">Transcription factor-like 5 protein</fullName>
    </submittedName>
</protein>
<dbReference type="GO" id="GO:0006355">
    <property type="term" value="P:regulation of DNA-templated transcription"/>
    <property type="evidence" value="ECO:0000318"/>
    <property type="project" value="GO_Central"/>
</dbReference>
<dbReference type="InterPro" id="IPR011598">
    <property type="entry name" value="bHLH_dom"/>
</dbReference>
<evidence type="ECO:0000256" key="1">
    <source>
        <dbReference type="ARBA" id="ARBA00004123"/>
    </source>
</evidence>
<dbReference type="PANTHER" id="PTHR15402:SF2">
    <property type="entry name" value="TRANSCRIPTION FACTOR LIKE 5"/>
    <property type="match status" value="1"/>
</dbReference>
<gene>
    <name evidence="12" type="primary">LOC121399147</name>
</gene>
<evidence type="ECO:0000256" key="4">
    <source>
        <dbReference type="ARBA" id="ARBA00022871"/>
    </source>
</evidence>
<reference evidence="12" key="1">
    <citation type="submission" date="2025-08" db="UniProtKB">
        <authorList>
            <consortium name="RefSeq"/>
        </authorList>
    </citation>
    <scope>IDENTIFICATION</scope>
    <source>
        <strain evidence="12">J_2021</strain>
        <tissue evidence="12">Erythrocytes</tissue>
    </source>
</reference>
<evidence type="ECO:0000313" key="12">
    <source>
        <dbReference type="RefSeq" id="XP_041435019.1"/>
    </source>
</evidence>
<feature type="region of interest" description="Disordered" evidence="9">
    <location>
        <begin position="121"/>
        <end position="140"/>
    </location>
</feature>
<dbReference type="GO" id="GO:0046983">
    <property type="term" value="F:protein dimerization activity"/>
    <property type="evidence" value="ECO:0007669"/>
    <property type="project" value="InterPro"/>
</dbReference>
<name>A0A8J1M005_XENLA</name>